<reference evidence="1 2" key="1">
    <citation type="submission" date="2018-04" db="EMBL/GenBank/DDBJ databases">
        <title>Genomic Encyclopedia of Archaeal and Bacterial Type Strains, Phase II (KMG-II): from individual species to whole genera.</title>
        <authorList>
            <person name="Goeker M."/>
        </authorList>
    </citation>
    <scope>NUCLEOTIDE SEQUENCE [LARGE SCALE GENOMIC DNA]</scope>
    <source>
        <strain evidence="1 2">DSM 45169</strain>
    </source>
</reference>
<dbReference type="Proteomes" id="UP000241639">
    <property type="component" value="Unassembled WGS sequence"/>
</dbReference>
<dbReference type="AlphaFoldDB" id="A0A2T4ZDF2"/>
<keyword evidence="2" id="KW-1185">Reference proteome</keyword>
<dbReference type="Pfam" id="PF26325">
    <property type="entry name" value="YhjD"/>
    <property type="match status" value="1"/>
</dbReference>
<sequence length="132" mass="15847">MLSAPDEYRQFARSIKRVVLMDVLYRALQCDIRQLELQTFKLKQSVLQTLSYTSIQVERELQGAKRQLRQSGGHIIEVKQKRDYREVRARFRGFIYTQRFFNEWIKAECEEWLVRLWTGKTTSQTFSAFRSS</sequence>
<dbReference type="OrthoDB" id="2990654at2"/>
<comment type="caution">
    <text evidence="1">The sequence shown here is derived from an EMBL/GenBank/DDBJ whole genome shotgun (WGS) entry which is preliminary data.</text>
</comment>
<evidence type="ECO:0000313" key="1">
    <source>
        <dbReference type="EMBL" id="PTM59896.1"/>
    </source>
</evidence>
<dbReference type="InterPro" id="IPR058600">
    <property type="entry name" value="YhjD-like"/>
</dbReference>
<evidence type="ECO:0000313" key="2">
    <source>
        <dbReference type="Proteomes" id="UP000241639"/>
    </source>
</evidence>
<gene>
    <name evidence="1" type="ORF">C8J48_2533</name>
</gene>
<name>A0A2T4ZDF2_9BACL</name>
<dbReference type="EMBL" id="PZZP01000001">
    <property type="protein sequence ID" value="PTM59896.1"/>
    <property type="molecule type" value="Genomic_DNA"/>
</dbReference>
<dbReference type="RefSeq" id="WP_107727256.1">
    <property type="nucleotide sequence ID" value="NZ_PZZP01000001.1"/>
</dbReference>
<organism evidence="1 2">
    <name type="scientific">Desmospora activa DSM 45169</name>
    <dbReference type="NCBI Taxonomy" id="1121389"/>
    <lineage>
        <taxon>Bacteria</taxon>
        <taxon>Bacillati</taxon>
        <taxon>Bacillota</taxon>
        <taxon>Bacilli</taxon>
        <taxon>Bacillales</taxon>
        <taxon>Thermoactinomycetaceae</taxon>
        <taxon>Desmospora</taxon>
    </lineage>
</organism>
<protein>
    <submittedName>
        <fullName evidence="1">Uncharacterized protein</fullName>
    </submittedName>
</protein>
<accession>A0A2T4ZDF2</accession>
<proteinExistence type="predicted"/>